<feature type="compositionally biased region" description="Polar residues" evidence="1">
    <location>
        <begin position="264"/>
        <end position="277"/>
    </location>
</feature>
<feature type="region of interest" description="Disordered" evidence="1">
    <location>
        <begin position="650"/>
        <end position="674"/>
    </location>
</feature>
<feature type="compositionally biased region" description="Polar residues" evidence="1">
    <location>
        <begin position="1024"/>
        <end position="1033"/>
    </location>
</feature>
<feature type="compositionally biased region" description="Polar residues" evidence="1">
    <location>
        <begin position="589"/>
        <end position="602"/>
    </location>
</feature>
<protein>
    <submittedName>
        <fullName evidence="2">Uncharacterized protein</fullName>
    </submittedName>
</protein>
<dbReference type="PANTHER" id="PTHR48148:SF3">
    <property type="entry name" value="KERATINOCYTE PROLINE-RICH PROTEIN"/>
    <property type="match status" value="1"/>
</dbReference>
<feature type="compositionally biased region" description="Low complexity" evidence="1">
    <location>
        <begin position="308"/>
        <end position="334"/>
    </location>
</feature>
<feature type="compositionally biased region" description="Polar residues" evidence="1">
    <location>
        <begin position="153"/>
        <end position="166"/>
    </location>
</feature>
<feature type="compositionally biased region" description="Low complexity" evidence="1">
    <location>
        <begin position="456"/>
        <end position="467"/>
    </location>
</feature>
<keyword evidence="3" id="KW-1185">Reference proteome</keyword>
<feature type="compositionally biased region" description="Low complexity" evidence="1">
    <location>
        <begin position="387"/>
        <end position="404"/>
    </location>
</feature>
<feature type="compositionally biased region" description="Basic and acidic residues" evidence="1">
    <location>
        <begin position="901"/>
        <end position="911"/>
    </location>
</feature>
<accession>A0A3D8Q416</accession>
<dbReference type="AlphaFoldDB" id="A0A3D8Q416"/>
<feature type="compositionally biased region" description="Pro residues" evidence="1">
    <location>
        <begin position="405"/>
        <end position="417"/>
    </location>
</feature>
<feature type="region of interest" description="Disordered" evidence="1">
    <location>
        <begin position="1"/>
        <end position="512"/>
    </location>
</feature>
<feature type="compositionally biased region" description="Polar residues" evidence="1">
    <location>
        <begin position="55"/>
        <end position="64"/>
    </location>
</feature>
<feature type="compositionally biased region" description="Polar residues" evidence="1">
    <location>
        <begin position="431"/>
        <end position="443"/>
    </location>
</feature>
<comment type="caution">
    <text evidence="2">The sequence shown here is derived from an EMBL/GenBank/DDBJ whole genome shotgun (WGS) entry which is preliminary data.</text>
</comment>
<proteinExistence type="predicted"/>
<feature type="region of interest" description="Disordered" evidence="1">
    <location>
        <begin position="980"/>
        <end position="1042"/>
    </location>
</feature>
<feature type="compositionally biased region" description="Low complexity" evidence="1">
    <location>
        <begin position="282"/>
        <end position="291"/>
    </location>
</feature>
<feature type="compositionally biased region" description="Low complexity" evidence="1">
    <location>
        <begin position="1"/>
        <end position="21"/>
    </location>
</feature>
<feature type="compositionally biased region" description="Low complexity" evidence="1">
    <location>
        <begin position="656"/>
        <end position="674"/>
    </location>
</feature>
<feature type="region of interest" description="Disordered" evidence="1">
    <location>
        <begin position="538"/>
        <end position="634"/>
    </location>
</feature>
<feature type="compositionally biased region" description="Basic and acidic residues" evidence="1">
    <location>
        <begin position="1000"/>
        <end position="1017"/>
    </location>
</feature>
<reference evidence="2 3" key="1">
    <citation type="journal article" date="2018" name="IMA Fungus">
        <title>IMA Genome-F 9: Draft genome sequence of Annulohypoxylon stygium, Aspergillus mulundensis, Berkeleyomyces basicola (syn. Thielaviopsis basicola), Ceratocystis smalleyi, two Cercospora beticola strains, Coleophoma cylindrospora, Fusarium fracticaudum, Phialophora cf. hyalina, and Morchella septimelata.</title>
        <authorList>
            <person name="Wingfield B.D."/>
            <person name="Bills G.F."/>
            <person name="Dong Y."/>
            <person name="Huang W."/>
            <person name="Nel W.J."/>
            <person name="Swalarsk-Parry B.S."/>
            <person name="Vaghefi N."/>
            <person name="Wilken P.M."/>
            <person name="An Z."/>
            <person name="de Beer Z.W."/>
            <person name="De Vos L."/>
            <person name="Chen L."/>
            <person name="Duong T.A."/>
            <person name="Gao Y."/>
            <person name="Hammerbacher A."/>
            <person name="Kikkert J.R."/>
            <person name="Li Y."/>
            <person name="Li H."/>
            <person name="Li K."/>
            <person name="Li Q."/>
            <person name="Liu X."/>
            <person name="Ma X."/>
            <person name="Naidoo K."/>
            <person name="Pethybridge S.J."/>
            <person name="Sun J."/>
            <person name="Steenkamp E.T."/>
            <person name="van der Nest M.A."/>
            <person name="van Wyk S."/>
            <person name="Wingfield M.J."/>
            <person name="Xiong C."/>
            <person name="Yue Q."/>
            <person name="Zhang X."/>
        </authorList>
    </citation>
    <scope>NUCLEOTIDE SEQUENCE [LARGE SCALE GENOMIC DNA]</scope>
    <source>
        <strain evidence="2 3">BP5796</strain>
    </source>
</reference>
<feature type="region of interest" description="Disordered" evidence="1">
    <location>
        <begin position="1103"/>
        <end position="1180"/>
    </location>
</feature>
<feature type="compositionally biased region" description="Acidic residues" evidence="1">
    <location>
        <begin position="988"/>
        <end position="999"/>
    </location>
</feature>
<feature type="compositionally biased region" description="Polar residues" evidence="1">
    <location>
        <begin position="1158"/>
        <end position="1168"/>
    </location>
</feature>
<feature type="region of interest" description="Disordered" evidence="1">
    <location>
        <begin position="688"/>
        <end position="773"/>
    </location>
</feature>
<feature type="compositionally biased region" description="Low complexity" evidence="1">
    <location>
        <begin position="345"/>
        <end position="356"/>
    </location>
</feature>
<dbReference type="EMBL" id="PDLN01000025">
    <property type="protein sequence ID" value="RDW56605.1"/>
    <property type="molecule type" value="Genomic_DNA"/>
</dbReference>
<evidence type="ECO:0000313" key="3">
    <source>
        <dbReference type="Proteomes" id="UP000256328"/>
    </source>
</evidence>
<evidence type="ECO:0000313" key="2">
    <source>
        <dbReference type="EMBL" id="RDW56605.1"/>
    </source>
</evidence>
<feature type="compositionally biased region" description="Low complexity" evidence="1">
    <location>
        <begin position="29"/>
        <end position="43"/>
    </location>
</feature>
<name>A0A3D8Q416_9HELO</name>
<dbReference type="Proteomes" id="UP000256328">
    <property type="component" value="Unassembled WGS sequence"/>
</dbReference>
<feature type="region of interest" description="Disordered" evidence="1">
    <location>
        <begin position="893"/>
        <end position="964"/>
    </location>
</feature>
<feature type="region of interest" description="Disordered" evidence="1">
    <location>
        <begin position="1071"/>
        <end position="1091"/>
    </location>
</feature>
<dbReference type="OrthoDB" id="10421482at2759"/>
<feature type="compositionally biased region" description="Acidic residues" evidence="1">
    <location>
        <begin position="1109"/>
        <end position="1121"/>
    </location>
</feature>
<dbReference type="PANTHER" id="PTHR48148">
    <property type="entry name" value="KERATINOCYTE PROLINE-RICH PROTEIN"/>
    <property type="match status" value="1"/>
</dbReference>
<feature type="compositionally biased region" description="Polar residues" evidence="1">
    <location>
        <begin position="477"/>
        <end position="504"/>
    </location>
</feature>
<evidence type="ECO:0000256" key="1">
    <source>
        <dbReference type="SAM" id="MobiDB-lite"/>
    </source>
</evidence>
<organism evidence="2 3">
    <name type="scientific">Coleophoma crateriformis</name>
    <dbReference type="NCBI Taxonomy" id="565419"/>
    <lineage>
        <taxon>Eukaryota</taxon>
        <taxon>Fungi</taxon>
        <taxon>Dikarya</taxon>
        <taxon>Ascomycota</taxon>
        <taxon>Pezizomycotina</taxon>
        <taxon>Leotiomycetes</taxon>
        <taxon>Helotiales</taxon>
        <taxon>Dermateaceae</taxon>
        <taxon>Coleophoma</taxon>
    </lineage>
</organism>
<sequence>MSTVSTAPATAAPPATGFFGRIFGGGGAAAAPALVPANAPGNAITPAQPEPVPKQASSSPSPELQNAREVPVKVEEKVTVSAAPVIEPSASPPQPSQPPKVAEALAKTEPASATASTGVFGRFFGGGGAAAAAPAKASENVVTPKQPEPAPKQASTSPSPELQNSGEIPLKAEEKVTVSATPIIEPSASPPQPSQPPKVAEAIVKTEPAPTTASTGVFGRFFGGGAKATPPSDDTTKAASASMADDKSTPPPNSLQARLAARTPISSVTTDATQAPTSEPKPASVASAPAVGTSLRDRMNARQPISTASSSRADALRSRLNARTPISAASSASAGTTPRARERLAPAVAAVSASSALRDRLNARVPISRIRAPEPTPEPTPEPAPEPAQETNPEPTPEAAKPVPETTPEPASEPAPEPASISETVPESAPSEPSKQPQLTLDTSLKDAGSNGKSDAPTPSATAAPNAGLFSRLVGAKTSNPSSPLGTPASATSSQNSPGRQTSGRRLVAETHDMTAIVRQRVVVNNVQSSLAARLAARRPIGSSQLTRAPESEIVQPEPPKQPPAISKGPVTQPTKSDLPPSVAPESAAETTTPVAASTGIFSSFFGGKQATPGEDPAAPVEEVKEVPRGGQPSAATVALRNRMNARVARSATSITPTTKPGIAAAPAATTGSTTLTAADRMRERMNARVPVSSPQGSLPPLVTNVASEPSDDTPPTAPATTTGGGGLFSRFFAAAPKPDTIDEQDSSPAANELSVPSQPATRPAPPPKDADTLAMEEIARLNAEIMAAAEEDKREQAEMAKLDQGTASGPGLLDISFLNPLPLSLTQSRENAERKAAPVVDADELARQEIARLNAEMMAEMMAAEQSEPKPEPPAKDDIAPVAQSQPRALFSRFGGRGQSGEEKAQEETARLNAKMVAKAQSESQSANTLAAAVLTEAKSENEETARVLGMTENAGDKDASAEELEVIRAREELAQLNAEIMAEALDFSDEEPEPEPEPEPKPQKVEVEQKPDSTRRLWGRSTRFSRPQPQSKAAVVVEARPEPKQKYDISYFENLARERAIEEIARMKSETGVEVSTKPGAETEISAEDLEVLRAREEIAQLKAEMMAEESDGSDDETASLESDRKGASASDSDASTPERRSSSTRSSFRTRRANDSITIRTSVASSRGPRDSTGVPLKPLWLAEGIPEEQKMSSRVSILNKQLESLMRDLQAI</sequence>
<feature type="compositionally biased region" description="Pro residues" evidence="1">
    <location>
        <begin position="374"/>
        <end position="386"/>
    </location>
</feature>
<gene>
    <name evidence="2" type="ORF">BP5796_13070</name>
</gene>